<name>A0A1C0YVE5_9BACL</name>
<keyword evidence="3 5" id="KW-0560">Oxidoreductase</keyword>
<dbReference type="AlphaFoldDB" id="A0A1C0YVE5"/>
<dbReference type="PROSITE" id="PS51355">
    <property type="entry name" value="GLUTATHIONE_PEROXID_3"/>
    <property type="match status" value="1"/>
</dbReference>
<dbReference type="PIRSF" id="PIRSF000303">
    <property type="entry name" value="Glutathion_perox"/>
    <property type="match status" value="1"/>
</dbReference>
<evidence type="ECO:0000256" key="3">
    <source>
        <dbReference type="ARBA" id="ARBA00023002"/>
    </source>
</evidence>
<dbReference type="InterPro" id="IPR000889">
    <property type="entry name" value="Glutathione_peroxidase"/>
</dbReference>
<evidence type="ECO:0000256" key="1">
    <source>
        <dbReference type="ARBA" id="ARBA00006926"/>
    </source>
</evidence>
<dbReference type="InterPro" id="IPR036249">
    <property type="entry name" value="Thioredoxin-like_sf"/>
</dbReference>
<evidence type="ECO:0000313" key="6">
    <source>
        <dbReference type="EMBL" id="OCS91116.1"/>
    </source>
</evidence>
<dbReference type="OrthoDB" id="9789406at2"/>
<dbReference type="Proteomes" id="UP000093482">
    <property type="component" value="Unassembled WGS sequence"/>
</dbReference>
<evidence type="ECO:0000313" key="7">
    <source>
        <dbReference type="Proteomes" id="UP000093482"/>
    </source>
</evidence>
<keyword evidence="7" id="KW-1185">Reference proteome</keyword>
<evidence type="ECO:0000256" key="4">
    <source>
        <dbReference type="PIRSR" id="PIRSR000303-1"/>
    </source>
</evidence>
<dbReference type="RefSeq" id="WP_066463851.1">
    <property type="nucleotide sequence ID" value="NZ_MATO01000031.1"/>
</dbReference>
<feature type="active site" evidence="4">
    <location>
        <position position="35"/>
    </location>
</feature>
<protein>
    <recommendedName>
        <fullName evidence="5">Glutathione peroxidase</fullName>
    </recommendedName>
</protein>
<dbReference type="GO" id="GO:0004601">
    <property type="term" value="F:peroxidase activity"/>
    <property type="evidence" value="ECO:0007669"/>
    <property type="project" value="UniProtKB-KW"/>
</dbReference>
<dbReference type="PANTHER" id="PTHR11592">
    <property type="entry name" value="GLUTATHIONE PEROXIDASE"/>
    <property type="match status" value="1"/>
</dbReference>
<evidence type="ECO:0000256" key="5">
    <source>
        <dbReference type="RuleBase" id="RU000499"/>
    </source>
</evidence>
<dbReference type="SUPFAM" id="SSF52833">
    <property type="entry name" value="Thioredoxin-like"/>
    <property type="match status" value="1"/>
</dbReference>
<proteinExistence type="inferred from homology"/>
<evidence type="ECO:0000256" key="2">
    <source>
        <dbReference type="ARBA" id="ARBA00022559"/>
    </source>
</evidence>
<dbReference type="Gene3D" id="3.40.30.10">
    <property type="entry name" value="Glutaredoxin"/>
    <property type="match status" value="1"/>
</dbReference>
<keyword evidence="2 5" id="KW-0575">Peroxidase</keyword>
<organism evidence="6 7">
    <name type="scientific">Caryophanon latum</name>
    <dbReference type="NCBI Taxonomy" id="33977"/>
    <lineage>
        <taxon>Bacteria</taxon>
        <taxon>Bacillati</taxon>
        <taxon>Bacillota</taxon>
        <taxon>Bacilli</taxon>
        <taxon>Bacillales</taxon>
        <taxon>Caryophanaceae</taxon>
        <taxon>Caryophanon</taxon>
    </lineage>
</organism>
<comment type="similarity">
    <text evidence="1 5">Belongs to the glutathione peroxidase family.</text>
</comment>
<dbReference type="PRINTS" id="PR01011">
    <property type="entry name" value="GLUTPROXDASE"/>
</dbReference>
<dbReference type="Pfam" id="PF00255">
    <property type="entry name" value="GSHPx"/>
    <property type="match status" value="1"/>
</dbReference>
<dbReference type="GO" id="GO:0034599">
    <property type="term" value="P:cellular response to oxidative stress"/>
    <property type="evidence" value="ECO:0007669"/>
    <property type="project" value="TreeGrafter"/>
</dbReference>
<comment type="caution">
    <text evidence="6">The sequence shown here is derived from an EMBL/GenBank/DDBJ whole genome shotgun (WGS) entry which is preliminary data.</text>
</comment>
<accession>A0A1C0YVE5</accession>
<dbReference type="PANTHER" id="PTHR11592:SF78">
    <property type="entry name" value="GLUTATHIONE PEROXIDASE"/>
    <property type="match status" value="1"/>
</dbReference>
<reference evidence="6 7" key="1">
    <citation type="submission" date="2016-07" db="EMBL/GenBank/DDBJ databases">
        <title>Caryophanon latum genome sequencing.</title>
        <authorList>
            <person name="Verma A."/>
            <person name="Pal Y."/>
            <person name="Krishnamurthi S."/>
        </authorList>
    </citation>
    <scope>NUCLEOTIDE SEQUENCE [LARGE SCALE GENOMIC DNA]</scope>
    <source>
        <strain evidence="6 7">DSM 14151</strain>
    </source>
</reference>
<dbReference type="EMBL" id="MATO01000031">
    <property type="protein sequence ID" value="OCS91116.1"/>
    <property type="molecule type" value="Genomic_DNA"/>
</dbReference>
<dbReference type="CDD" id="cd00340">
    <property type="entry name" value="GSH_Peroxidase"/>
    <property type="match status" value="1"/>
</dbReference>
<gene>
    <name evidence="6" type="ORF">A6K76_10250</name>
</gene>
<sequence length="181" mass="20867">MSIYHYVVKKPTGEETTLEAYRNDVLLIVNTASQCQFTYQYEDLQKLYAKYAAQRFTVLSFPSNEFGEQNPEDSVATASQCMLQYGVEYPVFEKICVNGSNAHPLYQHLKQAVAYEPLPRNTMQEKMLYNSIQEHYPDNLLGNNIRWNFTKFLVDRAGNVVKRFEPNTSMLDVEAAIAELL</sequence>